<evidence type="ECO:0000256" key="6">
    <source>
        <dbReference type="PIRSR" id="PIRSR600821-50"/>
    </source>
</evidence>
<comment type="catalytic activity">
    <reaction evidence="1 5">
        <text>L-alanine = D-alanine</text>
        <dbReference type="Rhea" id="RHEA:20249"/>
        <dbReference type="ChEBI" id="CHEBI:57416"/>
        <dbReference type="ChEBI" id="CHEBI:57972"/>
        <dbReference type="EC" id="5.1.1.1"/>
    </reaction>
</comment>
<dbReference type="InterPro" id="IPR001608">
    <property type="entry name" value="Ala_racemase_N"/>
</dbReference>
<evidence type="ECO:0000256" key="7">
    <source>
        <dbReference type="PIRSR" id="PIRSR600821-52"/>
    </source>
</evidence>
<dbReference type="SUPFAM" id="SSF51419">
    <property type="entry name" value="PLP-binding barrel"/>
    <property type="match status" value="1"/>
</dbReference>
<evidence type="ECO:0000313" key="12">
    <source>
        <dbReference type="Proteomes" id="UP000188946"/>
    </source>
</evidence>
<sequence length="367" mass="40016">MKVSFHRPTRIQINLSAISNNLEQVKNHLPREVKAFAVVKADAYGHGAVEVARHLEGQVDGFCVSNLDEALELRQAGIQRQILILGVVPVETVPLAISENIMLTVASVNWVEQLVESGLSLQGLQVHVKVDTGMGRIGFRESQSLNRAMGELSQAGVVVEGIFTHFATADETDDRYFQTQLSQFKELLSQLSQVPACIHASNSATSIWHADTVFTMVRLGNVLYGLNPSGHALAMPYPIEPALQLTSELVHVKEVETGTSIGYGATYHSSQSEYIGTVPIGYADGFLRAMQGFSLLVEGEVCPVVGRVSMDQITIRLPKRYGLGTPVTLIGSSGKGAIAVQDWADYLGTINYEVVCTLSDRIPRYYK</sequence>
<comment type="cofactor">
    <cofactor evidence="2 5 6">
        <name>pyridoxal 5'-phosphate</name>
        <dbReference type="ChEBI" id="CHEBI:597326"/>
    </cofactor>
</comment>
<feature type="binding site" evidence="5 7">
    <location>
        <position position="136"/>
    </location>
    <ligand>
        <name>substrate</name>
    </ligand>
</feature>
<dbReference type="FunFam" id="3.20.20.10:FF:000002">
    <property type="entry name" value="Alanine racemase"/>
    <property type="match status" value="1"/>
</dbReference>
<proteinExistence type="inferred from homology"/>
<comment type="pathway">
    <text evidence="5">Amino-acid biosynthesis; D-alanine biosynthesis; D-alanine from L-alanine: step 1/1.</text>
</comment>
<evidence type="ECO:0000256" key="1">
    <source>
        <dbReference type="ARBA" id="ARBA00000316"/>
    </source>
</evidence>
<dbReference type="Pfam" id="PF01168">
    <property type="entry name" value="Ala_racemase_N"/>
    <property type="match status" value="1"/>
</dbReference>
<dbReference type="InterPro" id="IPR009006">
    <property type="entry name" value="Ala_racemase/Decarboxylase_C"/>
</dbReference>
<dbReference type="InterPro" id="IPR029066">
    <property type="entry name" value="PLP-binding_barrel"/>
</dbReference>
<dbReference type="PANTHER" id="PTHR30511:SF0">
    <property type="entry name" value="ALANINE RACEMASE, CATABOLIC-RELATED"/>
    <property type="match status" value="1"/>
</dbReference>
<evidence type="ECO:0000256" key="3">
    <source>
        <dbReference type="ARBA" id="ARBA00022898"/>
    </source>
</evidence>
<accession>A0AB36JN37</accession>
<comment type="similarity">
    <text evidence="5">Belongs to the alanine racemase family.</text>
</comment>
<dbReference type="HAMAP" id="MF_01201">
    <property type="entry name" value="Ala_racemase"/>
    <property type="match status" value="1"/>
</dbReference>
<reference evidence="11 12" key="1">
    <citation type="submission" date="2016-12" db="EMBL/GenBank/DDBJ databases">
        <authorList>
            <person name="Gulvik C.A."/>
        </authorList>
    </citation>
    <scope>NUCLEOTIDE SEQUENCE [LARGE SCALE GENOMIC DNA]</scope>
    <source>
        <strain evidence="10 12">12-5202</strain>
        <strain evidence="9 11">12-5291</strain>
    </source>
</reference>
<comment type="caution">
    <text evidence="9">The sequence shown here is derived from an EMBL/GenBank/DDBJ whole genome shotgun (WGS) entry which is preliminary data.</text>
</comment>
<dbReference type="FunFam" id="2.40.37.10:FF:000006">
    <property type="entry name" value="Alanine racemase"/>
    <property type="match status" value="1"/>
</dbReference>
<dbReference type="PANTHER" id="PTHR30511">
    <property type="entry name" value="ALANINE RACEMASE"/>
    <property type="match status" value="1"/>
</dbReference>
<comment type="function">
    <text evidence="5">Catalyzes the interconversion of L-alanine and D-alanine. May also act on other amino acids.</text>
</comment>
<dbReference type="SMART" id="SM01005">
    <property type="entry name" value="Ala_racemase_C"/>
    <property type="match status" value="1"/>
</dbReference>
<evidence type="ECO:0000259" key="8">
    <source>
        <dbReference type="SMART" id="SM01005"/>
    </source>
</evidence>
<dbReference type="InterPro" id="IPR000821">
    <property type="entry name" value="Ala_racemase"/>
</dbReference>
<evidence type="ECO:0000313" key="10">
    <source>
        <dbReference type="EMBL" id="ONK31012.1"/>
    </source>
</evidence>
<evidence type="ECO:0000256" key="5">
    <source>
        <dbReference type="HAMAP-Rule" id="MF_01201"/>
    </source>
</evidence>
<dbReference type="Pfam" id="PF00842">
    <property type="entry name" value="Ala_racemase_C"/>
    <property type="match status" value="1"/>
</dbReference>
<protein>
    <recommendedName>
        <fullName evidence="5">Alanine racemase</fullName>
        <ecNumber evidence="5">5.1.1.1</ecNumber>
    </recommendedName>
</protein>
<dbReference type="AlphaFoldDB" id="A0AB36JN37"/>
<gene>
    <name evidence="10" type="ORF">BVE84_00395</name>
    <name evidence="9" type="ORF">BVE86_03665</name>
</gene>
<feature type="active site" description="Proton acceptor; specific for L-alanine" evidence="5">
    <location>
        <position position="263"/>
    </location>
</feature>
<dbReference type="InterPro" id="IPR011079">
    <property type="entry name" value="Ala_racemase_C"/>
</dbReference>
<feature type="domain" description="Alanine racemase C-terminal" evidence="8">
    <location>
        <begin position="242"/>
        <end position="367"/>
    </location>
</feature>
<dbReference type="Proteomes" id="UP000188946">
    <property type="component" value="Unassembled WGS sequence"/>
</dbReference>
<dbReference type="GO" id="GO:0005829">
    <property type="term" value="C:cytosol"/>
    <property type="evidence" value="ECO:0007669"/>
    <property type="project" value="TreeGrafter"/>
</dbReference>
<dbReference type="SUPFAM" id="SSF50621">
    <property type="entry name" value="Alanine racemase C-terminal domain-like"/>
    <property type="match status" value="1"/>
</dbReference>
<dbReference type="InterPro" id="IPR020622">
    <property type="entry name" value="Ala_racemase_pyridoxalP-BS"/>
</dbReference>
<dbReference type="Proteomes" id="UP000188600">
    <property type="component" value="Unassembled WGS sequence"/>
</dbReference>
<evidence type="ECO:0000313" key="11">
    <source>
        <dbReference type="Proteomes" id="UP000188600"/>
    </source>
</evidence>
<feature type="active site" description="Proton acceptor; specific for D-alanine" evidence="5">
    <location>
        <position position="40"/>
    </location>
</feature>
<dbReference type="GO" id="GO:0009252">
    <property type="term" value="P:peptidoglycan biosynthetic process"/>
    <property type="evidence" value="ECO:0007669"/>
    <property type="project" value="TreeGrafter"/>
</dbReference>
<dbReference type="Gene3D" id="3.20.20.10">
    <property type="entry name" value="Alanine racemase"/>
    <property type="match status" value="1"/>
</dbReference>
<organism evidence="9 11">
    <name type="scientific">Streptococcus azizii</name>
    <dbReference type="NCBI Taxonomy" id="1579424"/>
    <lineage>
        <taxon>Bacteria</taxon>
        <taxon>Bacillati</taxon>
        <taxon>Bacillota</taxon>
        <taxon>Bacilli</taxon>
        <taxon>Lactobacillales</taxon>
        <taxon>Streptococcaceae</taxon>
        <taxon>Streptococcus</taxon>
    </lineage>
</organism>
<dbReference type="EMBL" id="MSPT01000006">
    <property type="protein sequence ID" value="ONK28111.1"/>
    <property type="molecule type" value="Genomic_DNA"/>
</dbReference>
<feature type="binding site" evidence="5 7">
    <location>
        <position position="310"/>
    </location>
    <ligand>
        <name>substrate</name>
    </ligand>
</feature>
<dbReference type="CDD" id="cd00430">
    <property type="entry name" value="PLPDE_III_AR"/>
    <property type="match status" value="1"/>
</dbReference>
<dbReference type="GO" id="GO:0030632">
    <property type="term" value="P:D-alanine biosynthetic process"/>
    <property type="evidence" value="ECO:0007669"/>
    <property type="project" value="UniProtKB-UniRule"/>
</dbReference>
<dbReference type="EMBL" id="MSPR01000001">
    <property type="protein sequence ID" value="ONK31012.1"/>
    <property type="molecule type" value="Genomic_DNA"/>
</dbReference>
<evidence type="ECO:0000256" key="2">
    <source>
        <dbReference type="ARBA" id="ARBA00001933"/>
    </source>
</evidence>
<name>A0AB36JN37_9STRE</name>
<evidence type="ECO:0000256" key="4">
    <source>
        <dbReference type="ARBA" id="ARBA00023235"/>
    </source>
</evidence>
<dbReference type="RefSeq" id="WP_076995118.1">
    <property type="nucleotide sequence ID" value="NZ_MSPR01000001.1"/>
</dbReference>
<dbReference type="GO" id="GO:0030170">
    <property type="term" value="F:pyridoxal phosphate binding"/>
    <property type="evidence" value="ECO:0007669"/>
    <property type="project" value="UniProtKB-UniRule"/>
</dbReference>
<keyword evidence="4 5" id="KW-0413">Isomerase</keyword>
<feature type="modified residue" description="N6-(pyridoxal phosphate)lysine" evidence="5 6">
    <location>
        <position position="40"/>
    </location>
</feature>
<dbReference type="PRINTS" id="PR00992">
    <property type="entry name" value="ALARACEMASE"/>
</dbReference>
<dbReference type="Gene3D" id="2.40.37.10">
    <property type="entry name" value="Lyase, Ornithine Decarboxylase, Chain A, domain 1"/>
    <property type="match status" value="1"/>
</dbReference>
<evidence type="ECO:0000313" key="9">
    <source>
        <dbReference type="EMBL" id="ONK28111.1"/>
    </source>
</evidence>
<dbReference type="NCBIfam" id="TIGR00492">
    <property type="entry name" value="alr"/>
    <property type="match status" value="1"/>
</dbReference>
<dbReference type="PROSITE" id="PS00395">
    <property type="entry name" value="ALANINE_RACEMASE"/>
    <property type="match status" value="1"/>
</dbReference>
<dbReference type="GO" id="GO:0008784">
    <property type="term" value="F:alanine racemase activity"/>
    <property type="evidence" value="ECO:0007669"/>
    <property type="project" value="UniProtKB-UniRule"/>
</dbReference>
<keyword evidence="3 5" id="KW-0663">Pyridoxal phosphate</keyword>
<dbReference type="EC" id="5.1.1.1" evidence="5"/>
<keyword evidence="12" id="KW-1185">Reference proteome</keyword>